<dbReference type="AlphaFoldDB" id="A0A3P6TB29"/>
<keyword evidence="2" id="KW-1185">Reference proteome</keyword>
<proteinExistence type="predicted"/>
<gene>
    <name evidence="1" type="ORF">CGOC_LOCUS7242</name>
</gene>
<dbReference type="Proteomes" id="UP000271889">
    <property type="component" value="Unassembled WGS sequence"/>
</dbReference>
<sequence length="79" mass="9495">MIVWCNRRQVGIQKFYENQKELVEAWKEDEKILNTVVDHEAKAKKDQRTKVSGWAYSTSGNYKQTRKMDLVYKNNLFYC</sequence>
<organism evidence="1 2">
    <name type="scientific">Cylicostephanus goldi</name>
    <name type="common">Nematode worm</name>
    <dbReference type="NCBI Taxonomy" id="71465"/>
    <lineage>
        <taxon>Eukaryota</taxon>
        <taxon>Metazoa</taxon>
        <taxon>Ecdysozoa</taxon>
        <taxon>Nematoda</taxon>
        <taxon>Chromadorea</taxon>
        <taxon>Rhabditida</taxon>
        <taxon>Rhabditina</taxon>
        <taxon>Rhabditomorpha</taxon>
        <taxon>Strongyloidea</taxon>
        <taxon>Strongylidae</taxon>
        <taxon>Cylicostephanus</taxon>
    </lineage>
</organism>
<protein>
    <submittedName>
        <fullName evidence="1">Uncharacterized protein</fullName>
    </submittedName>
</protein>
<name>A0A3P6TB29_CYLGO</name>
<evidence type="ECO:0000313" key="1">
    <source>
        <dbReference type="EMBL" id="VDK76490.1"/>
    </source>
</evidence>
<evidence type="ECO:0000313" key="2">
    <source>
        <dbReference type="Proteomes" id="UP000271889"/>
    </source>
</evidence>
<dbReference type="EMBL" id="UYRV01024908">
    <property type="protein sequence ID" value="VDK76490.1"/>
    <property type="molecule type" value="Genomic_DNA"/>
</dbReference>
<reference evidence="1 2" key="1">
    <citation type="submission" date="2018-11" db="EMBL/GenBank/DDBJ databases">
        <authorList>
            <consortium name="Pathogen Informatics"/>
        </authorList>
    </citation>
    <scope>NUCLEOTIDE SEQUENCE [LARGE SCALE GENOMIC DNA]</scope>
</reference>
<dbReference type="OrthoDB" id="78296at2759"/>
<accession>A0A3P6TB29</accession>